<dbReference type="Proteomes" id="UP000325558">
    <property type="component" value="Unassembled WGS sequence"/>
</dbReference>
<name>A0A5N6Y5Z5_9EURO</name>
<accession>A0A5N6Y5Z5</accession>
<gene>
    <name evidence="1" type="ORF">BDV24DRAFT_134042</name>
</gene>
<organism evidence="1">
    <name type="scientific">Aspergillus arachidicola</name>
    <dbReference type="NCBI Taxonomy" id="656916"/>
    <lineage>
        <taxon>Eukaryota</taxon>
        <taxon>Fungi</taxon>
        <taxon>Dikarya</taxon>
        <taxon>Ascomycota</taxon>
        <taxon>Pezizomycotina</taxon>
        <taxon>Eurotiomycetes</taxon>
        <taxon>Eurotiomycetidae</taxon>
        <taxon>Eurotiales</taxon>
        <taxon>Aspergillaceae</taxon>
        <taxon>Aspergillus</taxon>
        <taxon>Aspergillus subgen. Circumdati</taxon>
    </lineage>
</organism>
<protein>
    <submittedName>
        <fullName evidence="1">Uncharacterized protein</fullName>
    </submittedName>
</protein>
<sequence length="96" mass="11299">MSWQYLHLSIQFLRKRSESRRAYHGEPLFGPTNSTLHVLVTQARTLFETQKRPSRTQTDGWMYACTYLCTYVAYVPLATEFLSSYVHPRASHVYLH</sequence>
<dbReference type="EMBL" id="ML737149">
    <property type="protein sequence ID" value="KAE8340273.1"/>
    <property type="molecule type" value="Genomic_DNA"/>
</dbReference>
<reference evidence="1" key="1">
    <citation type="submission" date="2019-04" db="EMBL/GenBank/DDBJ databases">
        <title>Friends and foes A comparative genomics study of 23 Aspergillus species from section Flavi.</title>
        <authorList>
            <consortium name="DOE Joint Genome Institute"/>
            <person name="Kjaerbolling I."/>
            <person name="Vesth T."/>
            <person name="Frisvad J.C."/>
            <person name="Nybo J.L."/>
            <person name="Theobald S."/>
            <person name="Kildgaard S."/>
            <person name="Isbrandt T."/>
            <person name="Kuo A."/>
            <person name="Sato A."/>
            <person name="Lyhne E.K."/>
            <person name="Kogle M.E."/>
            <person name="Wiebenga A."/>
            <person name="Kun R.S."/>
            <person name="Lubbers R.J."/>
            <person name="Makela M.R."/>
            <person name="Barry K."/>
            <person name="Chovatia M."/>
            <person name="Clum A."/>
            <person name="Daum C."/>
            <person name="Haridas S."/>
            <person name="He G."/>
            <person name="LaButti K."/>
            <person name="Lipzen A."/>
            <person name="Mondo S."/>
            <person name="Riley R."/>
            <person name="Salamov A."/>
            <person name="Simmons B.A."/>
            <person name="Magnuson J.K."/>
            <person name="Henrissat B."/>
            <person name="Mortensen U.H."/>
            <person name="Larsen T.O."/>
            <person name="Devries R.P."/>
            <person name="Grigoriev I.V."/>
            <person name="Machida M."/>
            <person name="Baker S.E."/>
            <person name="Andersen M.R."/>
        </authorList>
    </citation>
    <scope>NUCLEOTIDE SEQUENCE</scope>
    <source>
        <strain evidence="1">CBS 117612</strain>
    </source>
</reference>
<proteinExistence type="predicted"/>
<dbReference type="AlphaFoldDB" id="A0A5N6Y5Z5"/>
<evidence type="ECO:0000313" key="1">
    <source>
        <dbReference type="EMBL" id="KAE8340273.1"/>
    </source>
</evidence>